<evidence type="ECO:0000256" key="4">
    <source>
        <dbReference type="ARBA" id="ARBA00022989"/>
    </source>
</evidence>
<dbReference type="PANTHER" id="PTHR43840">
    <property type="entry name" value="MITOCHONDRIAL METAL TRANSPORTER 1-RELATED"/>
    <property type="match status" value="1"/>
</dbReference>
<keyword evidence="2" id="KW-0813">Transport</keyword>
<keyword evidence="4 6" id="KW-1133">Transmembrane helix</keyword>
<evidence type="ECO:0000256" key="6">
    <source>
        <dbReference type="SAM" id="Phobius"/>
    </source>
</evidence>
<feature type="transmembrane region" description="Helical" evidence="6">
    <location>
        <begin position="191"/>
        <end position="213"/>
    </location>
</feature>
<dbReference type="KEGG" id="vg:65102036"/>
<keyword evidence="3 6" id="KW-0812">Transmembrane</keyword>
<name>A0A499PIY2_9CLOS</name>
<dbReference type="EMBL" id="MF198462">
    <property type="protein sequence ID" value="AVN99313.1"/>
    <property type="molecule type" value="Genomic_RNA"/>
</dbReference>
<dbReference type="Proteomes" id="UP000502394">
    <property type="component" value="Segment"/>
</dbReference>
<evidence type="ECO:0000256" key="1">
    <source>
        <dbReference type="ARBA" id="ARBA00004141"/>
    </source>
</evidence>
<dbReference type="InterPro" id="IPR027469">
    <property type="entry name" value="Cation_efflux_TMD_sf"/>
</dbReference>
<evidence type="ECO:0000256" key="3">
    <source>
        <dbReference type="ARBA" id="ARBA00022692"/>
    </source>
</evidence>
<keyword evidence="5 6" id="KW-0472">Membrane</keyword>
<dbReference type="PANTHER" id="PTHR43840:SF13">
    <property type="entry name" value="CATION EFFLUX PROTEIN CYTOPLASMIC DOMAIN-CONTAINING PROTEIN"/>
    <property type="match status" value="1"/>
</dbReference>
<dbReference type="GO" id="GO:0008324">
    <property type="term" value="F:monoatomic cation transmembrane transporter activity"/>
    <property type="evidence" value="ECO:0007669"/>
    <property type="project" value="InterPro"/>
</dbReference>
<dbReference type="GeneID" id="65102036"/>
<feature type="transmembrane region" description="Helical" evidence="6">
    <location>
        <begin position="47"/>
        <end position="69"/>
    </location>
</feature>
<keyword evidence="9" id="KW-1185">Reference proteome</keyword>
<feature type="transmembrane region" description="Helical" evidence="6">
    <location>
        <begin position="90"/>
        <end position="111"/>
    </location>
</feature>
<feature type="transmembrane region" description="Helical" evidence="6">
    <location>
        <begin position="21"/>
        <end position="41"/>
    </location>
</feature>
<evidence type="ECO:0000259" key="7">
    <source>
        <dbReference type="Pfam" id="PF01545"/>
    </source>
</evidence>
<dbReference type="InterPro" id="IPR050291">
    <property type="entry name" value="CDF_Transporter"/>
</dbReference>
<protein>
    <recommendedName>
        <fullName evidence="7">Cation efflux protein transmembrane domain-containing protein</fullName>
    </recommendedName>
</protein>
<feature type="domain" description="Cation efflux protein transmembrane" evidence="7">
    <location>
        <begin position="24"/>
        <end position="214"/>
    </location>
</feature>
<comment type="subcellular location">
    <subcellularLocation>
        <location evidence="1">Membrane</location>
        <topology evidence="1">Multi-pass membrane protein</topology>
    </subcellularLocation>
</comment>
<reference evidence="8" key="1">
    <citation type="journal article" date="2018" name="Plant Dis.">
        <title>Discovery of Viruses and Virus-Like Pathogens in Pistachio using High-Throughput Sequencing.</title>
        <authorList>
            <person name="Al Rwahnih M."/>
            <person name="Rowhani A."/>
            <person name="Westrick N."/>
            <person name="Stevens K."/>
            <person name="Diaz-Lara A."/>
            <person name="Trouillas F.P."/>
            <person name="Preece J."/>
            <person name="Kallsen C."/>
            <person name="Farrar K."/>
            <person name="Golino D."/>
        </authorList>
    </citation>
    <scope>NUCLEOTIDE SEQUENCE [LARGE SCALE GENOMIC DNA]</scope>
    <source>
        <strain evidence="8">W10</strain>
    </source>
</reference>
<dbReference type="Pfam" id="PF01545">
    <property type="entry name" value="Cation_efflux"/>
    <property type="match status" value="1"/>
</dbReference>
<dbReference type="RefSeq" id="YP_010086806.1">
    <property type="nucleotide sequence ID" value="NC_055482.1"/>
</dbReference>
<sequence length="279" mass="30592">MALTPDRARINDRRGNSVSPLIVITNVINLLILVLKVYISIASGSKTVLVTAYDSLIDLMSGGISYALITRYVYNNHRRKTLILGTGPVHALNSICSSIMFIVGCVFFLFLSLQSIVYKTGLDGLTSKDKVWIISLIGTLAIVVVKLSLYLAMCTSRLEDVRLMAQDHLVDVFVNSSCVVVIASYGEISRILDGVVASIMAIAVMLLWIITLFKNLNKIIVASEILESSDTLEVRKIEYEGYNVIVNSQPGQYDSSTGNIILERVTLDGSFTFGVANTR</sequence>
<dbReference type="InterPro" id="IPR058533">
    <property type="entry name" value="Cation_efflux_TM"/>
</dbReference>
<evidence type="ECO:0000313" key="9">
    <source>
        <dbReference type="Proteomes" id="UP000502394"/>
    </source>
</evidence>
<organism evidence="8">
    <name type="scientific">Pistachio ampelovirus A</name>
    <dbReference type="NCBI Taxonomy" id="2093224"/>
    <lineage>
        <taxon>Viruses</taxon>
        <taxon>Riboviria</taxon>
        <taxon>Orthornavirae</taxon>
        <taxon>Kitrinoviricota</taxon>
        <taxon>Alsuviricetes</taxon>
        <taxon>Martellivirales</taxon>
        <taxon>Closteroviridae</taxon>
        <taxon>Ampelovirus</taxon>
        <taxon>Ampelovirus pistaciae</taxon>
    </lineage>
</organism>
<evidence type="ECO:0000313" key="8">
    <source>
        <dbReference type="EMBL" id="AVN99313.1"/>
    </source>
</evidence>
<evidence type="ECO:0000256" key="2">
    <source>
        <dbReference type="ARBA" id="ARBA00022448"/>
    </source>
</evidence>
<proteinExistence type="predicted"/>
<evidence type="ECO:0000256" key="5">
    <source>
        <dbReference type="ARBA" id="ARBA00023136"/>
    </source>
</evidence>
<dbReference type="SUPFAM" id="SSF161111">
    <property type="entry name" value="Cation efflux protein transmembrane domain-like"/>
    <property type="match status" value="1"/>
</dbReference>
<dbReference type="GO" id="GO:0016020">
    <property type="term" value="C:membrane"/>
    <property type="evidence" value="ECO:0007669"/>
    <property type="project" value="UniProtKB-SubCell"/>
</dbReference>
<feature type="transmembrane region" description="Helical" evidence="6">
    <location>
        <begin position="131"/>
        <end position="153"/>
    </location>
</feature>
<accession>A0A499PIY2</accession>
<dbReference type="Gene3D" id="1.20.1510.10">
    <property type="entry name" value="Cation efflux protein transmembrane domain"/>
    <property type="match status" value="1"/>
</dbReference>